<dbReference type="PROSITE" id="PS50961">
    <property type="entry name" value="HTH_LA"/>
    <property type="match status" value="1"/>
</dbReference>
<feature type="compositionally biased region" description="Pro residues" evidence="3">
    <location>
        <begin position="35"/>
        <end position="45"/>
    </location>
</feature>
<comment type="caution">
    <text evidence="5">The sequence shown here is derived from an EMBL/GenBank/DDBJ whole genome shotgun (WGS) entry which is preliminary data.</text>
</comment>
<dbReference type="GO" id="GO:0005829">
    <property type="term" value="C:cytosol"/>
    <property type="evidence" value="ECO:0007669"/>
    <property type="project" value="TreeGrafter"/>
</dbReference>
<feature type="region of interest" description="Disordered" evidence="3">
    <location>
        <begin position="641"/>
        <end position="712"/>
    </location>
</feature>
<dbReference type="InterPro" id="IPR036388">
    <property type="entry name" value="WH-like_DNA-bd_sf"/>
</dbReference>
<dbReference type="SMART" id="SM00715">
    <property type="entry name" value="LA"/>
    <property type="match status" value="1"/>
</dbReference>
<feature type="compositionally biased region" description="Basic and acidic residues" evidence="3">
    <location>
        <begin position="223"/>
        <end position="245"/>
    </location>
</feature>
<feature type="region of interest" description="Disordered" evidence="3">
    <location>
        <begin position="26"/>
        <end position="88"/>
    </location>
</feature>
<dbReference type="Pfam" id="PF05383">
    <property type="entry name" value="La"/>
    <property type="match status" value="1"/>
</dbReference>
<feature type="region of interest" description="Disordered" evidence="3">
    <location>
        <begin position="125"/>
        <end position="280"/>
    </location>
</feature>
<dbReference type="AlphaFoldDB" id="A0A1J8QFM7"/>
<dbReference type="STRING" id="180088.A0A1J8QFM7"/>
<feature type="region of interest" description="Disordered" evidence="3">
    <location>
        <begin position="570"/>
        <end position="624"/>
    </location>
</feature>
<protein>
    <recommendedName>
        <fullName evidence="4">HTH La-type RNA-binding domain-containing protein</fullName>
    </recommendedName>
</protein>
<feature type="compositionally biased region" description="Low complexity" evidence="3">
    <location>
        <begin position="163"/>
        <end position="181"/>
    </location>
</feature>
<feature type="compositionally biased region" description="Polar residues" evidence="3">
    <location>
        <begin position="580"/>
        <end position="607"/>
    </location>
</feature>
<feature type="compositionally biased region" description="Low complexity" evidence="3">
    <location>
        <begin position="293"/>
        <end position="312"/>
    </location>
</feature>
<evidence type="ECO:0000313" key="5">
    <source>
        <dbReference type="EMBL" id="OJA19733.1"/>
    </source>
</evidence>
<dbReference type="GO" id="GO:0045727">
    <property type="term" value="P:positive regulation of translation"/>
    <property type="evidence" value="ECO:0007669"/>
    <property type="project" value="TreeGrafter"/>
</dbReference>
<feature type="compositionally biased region" description="Basic and acidic residues" evidence="3">
    <location>
        <begin position="766"/>
        <end position="797"/>
    </location>
</feature>
<dbReference type="CDD" id="cd07323">
    <property type="entry name" value="LAM"/>
    <property type="match status" value="1"/>
</dbReference>
<accession>A0A1J8QFM7</accession>
<organism evidence="5 6">
    <name type="scientific">Rhizopogon vesiculosus</name>
    <dbReference type="NCBI Taxonomy" id="180088"/>
    <lineage>
        <taxon>Eukaryota</taxon>
        <taxon>Fungi</taxon>
        <taxon>Dikarya</taxon>
        <taxon>Basidiomycota</taxon>
        <taxon>Agaricomycotina</taxon>
        <taxon>Agaricomycetes</taxon>
        <taxon>Agaricomycetidae</taxon>
        <taxon>Boletales</taxon>
        <taxon>Suillineae</taxon>
        <taxon>Rhizopogonaceae</taxon>
        <taxon>Rhizopogon</taxon>
    </lineage>
</organism>
<evidence type="ECO:0000256" key="1">
    <source>
        <dbReference type="ARBA" id="ARBA00022884"/>
    </source>
</evidence>
<gene>
    <name evidence="5" type="ORF">AZE42_01499</name>
</gene>
<feature type="compositionally biased region" description="Basic and acidic residues" evidence="3">
    <location>
        <begin position="256"/>
        <end position="270"/>
    </location>
</feature>
<dbReference type="InterPro" id="IPR006630">
    <property type="entry name" value="La_HTH"/>
</dbReference>
<feature type="region of interest" description="Disordered" evidence="3">
    <location>
        <begin position="499"/>
        <end position="519"/>
    </location>
</feature>
<dbReference type="Gene3D" id="1.10.10.10">
    <property type="entry name" value="Winged helix-like DNA-binding domain superfamily/Winged helix DNA-binding domain"/>
    <property type="match status" value="1"/>
</dbReference>
<dbReference type="InterPro" id="IPR036390">
    <property type="entry name" value="WH_DNA-bd_sf"/>
</dbReference>
<feature type="region of interest" description="Disordered" evidence="3">
    <location>
        <begin position="293"/>
        <end position="318"/>
    </location>
</feature>
<dbReference type="PANTHER" id="PTHR22792:SF132">
    <property type="entry name" value="LA-RELATED PROTEIN 1"/>
    <property type="match status" value="1"/>
</dbReference>
<feature type="compositionally biased region" description="Polar residues" evidence="3">
    <location>
        <begin position="47"/>
        <end position="56"/>
    </location>
</feature>
<feature type="compositionally biased region" description="Polar residues" evidence="3">
    <location>
        <begin position="271"/>
        <end position="280"/>
    </location>
</feature>
<evidence type="ECO:0000256" key="3">
    <source>
        <dbReference type="SAM" id="MobiDB-lite"/>
    </source>
</evidence>
<name>A0A1J8QFM7_9AGAM</name>
<feature type="domain" description="HTH La-type RNA-binding" evidence="4">
    <location>
        <begin position="906"/>
        <end position="997"/>
    </location>
</feature>
<dbReference type="InterPro" id="IPR045180">
    <property type="entry name" value="La_dom_prot"/>
</dbReference>
<sequence length="1069" mass="117995">MVSSAPAPLINPPVSYAERVKKAHSPKLLRNSPLDFPPVVSPVSPPLNATSQSLKPLNSVEAGGGSQAGASDFPELPNEVPPQNATKDRNERANYVHVNPHNVPRAIPAMNVWTERMKEHTALTQVHQSQKQPRAIAISSVGPPPPKSRPLVMGTHAYTLDLPTTTPSASTSRSSPSQTSSINGNNHDHDPFVVRIPPHLSRHSSSKSIPTANETDHSATCLEPRKPPSVDFDGTEKSGRSEGHADAYNSSNSADLSRKNSMDSTRHQSDSRPPSAQMSRLNNRNIFEMNSMGSRSVSHSRVGSHAGSSSSSPPLQVRGRRLPEDEMNVAYDLPPKVHYNPPRMSSRVSEKNAYYHPTFSHPPVDITPHYFRSPPMPPTVDTPLHPARLSPLPPSIRHSYTLPIQNYTSPIPGHTSPTYVGSRPPSGAGTPSYTVYSPYPVSYGYSHPHMPWDGHVTPIHPHPAPDYSSPLLQDEYNVPPPAQLPFFSPPFTIAESLPNSHATQHVRSPESSQDSQSLPAMVPRNMVFGSIDLSHGGIDKTLEAKEAADKEGVKQSVERVVDQLSVFAIGVTPGEPRPSRQGNIKRSTKSLSRPSSTPIAESANHANTIDDAPQERQKVADERAVHDIGILGKKWEFGTIARRDNDDGRPENPRSASLECPPLPADHAQPAGRHPPVAMSMTQPPRSEQHVTARIDTSQAGPSVLNSEDGSTTSDVWEVKDYGYGFGDVSGTDNATDIIRHDMEIRERQRRLEWEKELAQKQLLKQQERESEVQEEHTWQDVHDEGEAWDQVREFGRGRPRRGSWSSSYGTQERGGYAGRRSRGFGGRYQGRYPGRGGYHYQQPSISLTPPPQFNPLPLPGTDYLNGYVPQMPSYTPPDYESYHPVPAHLPVNGGPPIPMPQSALPFPLDPTRSCLLGQLEYYLSPQNMAQDFFLRQRMDDQGWIPISLIASFNRVKQLTINDQVVRDVLNLSSLTEVKGEYVRMAGEQWKQFVLPTALRSNVCHRIESEPTNARDASQAYAQVQDGEVEDEGDVYVDDDDEEDIVFVIGEEAEGSWAPERRSTVSENT</sequence>
<dbReference type="GO" id="GO:0003723">
    <property type="term" value="F:RNA binding"/>
    <property type="evidence" value="ECO:0007669"/>
    <property type="project" value="UniProtKB-UniRule"/>
</dbReference>
<feature type="region of interest" description="Disordered" evidence="3">
    <location>
        <begin position="766"/>
        <end position="826"/>
    </location>
</feature>
<evidence type="ECO:0000259" key="4">
    <source>
        <dbReference type="PROSITE" id="PS50961"/>
    </source>
</evidence>
<feature type="compositionally biased region" description="Basic and acidic residues" evidence="3">
    <location>
        <begin position="641"/>
        <end position="652"/>
    </location>
</feature>
<proteinExistence type="predicted"/>
<dbReference type="OrthoDB" id="340227at2759"/>
<dbReference type="Proteomes" id="UP000183567">
    <property type="component" value="Unassembled WGS sequence"/>
</dbReference>
<keyword evidence="1 2" id="KW-0694">RNA-binding</keyword>
<dbReference type="EMBL" id="LVVM01000910">
    <property type="protein sequence ID" value="OJA19733.1"/>
    <property type="molecule type" value="Genomic_DNA"/>
</dbReference>
<feature type="compositionally biased region" description="Polar residues" evidence="3">
    <location>
        <begin position="695"/>
        <end position="712"/>
    </location>
</feature>
<feature type="compositionally biased region" description="Basic and acidic residues" evidence="3">
    <location>
        <begin position="613"/>
        <end position="624"/>
    </location>
</feature>
<evidence type="ECO:0000256" key="2">
    <source>
        <dbReference type="PROSITE-ProRule" id="PRU00332"/>
    </source>
</evidence>
<dbReference type="PANTHER" id="PTHR22792">
    <property type="entry name" value="LUPUS LA PROTEIN-RELATED"/>
    <property type="match status" value="1"/>
</dbReference>
<dbReference type="GO" id="GO:0010494">
    <property type="term" value="C:cytoplasmic stress granule"/>
    <property type="evidence" value="ECO:0007669"/>
    <property type="project" value="TreeGrafter"/>
</dbReference>
<evidence type="ECO:0000313" key="6">
    <source>
        <dbReference type="Proteomes" id="UP000183567"/>
    </source>
</evidence>
<reference evidence="5 6" key="1">
    <citation type="submission" date="2016-03" db="EMBL/GenBank/DDBJ databases">
        <title>Comparative genomics of the ectomycorrhizal sister species Rhizopogon vinicolor and Rhizopogon vesiculosus (Basidiomycota: Boletales) reveals a divergence of the mating type B locus.</title>
        <authorList>
            <person name="Mujic A.B."/>
            <person name="Kuo A."/>
            <person name="Tritt A."/>
            <person name="Lipzen A."/>
            <person name="Chen C."/>
            <person name="Johnson J."/>
            <person name="Sharma A."/>
            <person name="Barry K."/>
            <person name="Grigoriev I.V."/>
            <person name="Spatafora J.W."/>
        </authorList>
    </citation>
    <scope>NUCLEOTIDE SEQUENCE [LARGE SCALE GENOMIC DNA]</scope>
    <source>
        <strain evidence="5 6">AM-OR11-056</strain>
    </source>
</reference>
<dbReference type="SUPFAM" id="SSF46785">
    <property type="entry name" value="Winged helix' DNA-binding domain"/>
    <property type="match status" value="1"/>
</dbReference>
<feature type="compositionally biased region" description="Polar residues" evidence="3">
    <location>
        <begin position="499"/>
        <end position="518"/>
    </location>
</feature>
<keyword evidence="6" id="KW-1185">Reference proteome</keyword>